<dbReference type="EMBL" id="CP008947">
    <property type="protein sequence ID" value="AII04364.1"/>
    <property type="molecule type" value="Genomic_DNA"/>
</dbReference>
<dbReference type="InterPro" id="IPR017517">
    <property type="entry name" value="Maleyloyr_isom"/>
</dbReference>
<dbReference type="SUPFAM" id="SSF109854">
    <property type="entry name" value="DinB/YfiT-like putative metalloenzymes"/>
    <property type="match status" value="1"/>
</dbReference>
<proteinExistence type="predicted"/>
<dbReference type="RefSeq" id="WP_037232540.1">
    <property type="nucleotide sequence ID" value="NZ_CP008947.1"/>
</dbReference>
<dbReference type="eggNOG" id="COG0243">
    <property type="taxonomic scope" value="Bacteria"/>
</dbReference>
<evidence type="ECO:0000313" key="2">
    <source>
        <dbReference type="Proteomes" id="UP000028488"/>
    </source>
</evidence>
<protein>
    <submittedName>
        <fullName evidence="1">Uncharacterized protein</fullName>
    </submittedName>
</protein>
<dbReference type="NCBIfam" id="TIGR03083">
    <property type="entry name" value="maleylpyruvate isomerase family mycothiol-dependent enzyme"/>
    <property type="match status" value="1"/>
</dbReference>
<organism evidence="1 2">
    <name type="scientific">Rhodococcus opacus</name>
    <name type="common">Nocardia opaca</name>
    <dbReference type="NCBI Taxonomy" id="37919"/>
    <lineage>
        <taxon>Bacteria</taxon>
        <taxon>Bacillati</taxon>
        <taxon>Actinomycetota</taxon>
        <taxon>Actinomycetes</taxon>
        <taxon>Mycobacteriales</taxon>
        <taxon>Nocardiaceae</taxon>
        <taxon>Rhodococcus</taxon>
    </lineage>
</organism>
<dbReference type="InterPro" id="IPR034660">
    <property type="entry name" value="DinB/YfiT-like"/>
</dbReference>
<dbReference type="Proteomes" id="UP000028488">
    <property type="component" value="Chromosome"/>
</dbReference>
<dbReference type="InterPro" id="IPR017519">
    <property type="entry name" value="CHP03085"/>
</dbReference>
<name>A0A076ELW2_RHOOP</name>
<accession>A0A076ELW2</accession>
<sequence length="207" mass="23122">MTFAREERLALVDSMAEFGPDAPTLCGTWTNRDLAAHLIVRERRLDAAPGIVVGRLAGYTEHVQNETAKRPWSRLLDEVRSGPPMWSPMYWVDAQVNLGEMFVHHEDVRRAHEGWEPRVLPGERQDALWGLARKVGKLGYRHSPVTVVLERPSGEQATVRKAGAGRVILRGEPSELALHAFGRDQVRIETDGEAADIEAVTSLDRGF</sequence>
<evidence type="ECO:0000313" key="1">
    <source>
        <dbReference type="EMBL" id="AII04364.1"/>
    </source>
</evidence>
<dbReference type="NCBIfam" id="TIGR03085">
    <property type="entry name" value="TIGR03085 family metal-binding protein"/>
    <property type="match status" value="1"/>
</dbReference>
<reference evidence="1 2" key="1">
    <citation type="submission" date="2014-07" db="EMBL/GenBank/DDBJ databases">
        <title>Genome Sequence of Rhodococcus opacus Strain R7, a Biodegrader of Mono- and Polycyclic Aromatic Hydrocarbons.</title>
        <authorList>
            <person name="Di Gennaro P."/>
            <person name="Zampolli J."/>
            <person name="Presti I."/>
            <person name="Cappelletti M."/>
            <person name="D'Ursi P."/>
            <person name="Orro A."/>
            <person name="Mezzelani A."/>
            <person name="Milanesi L."/>
        </authorList>
    </citation>
    <scope>NUCLEOTIDE SEQUENCE [LARGE SCALE GENOMIC DNA]</scope>
    <source>
        <strain evidence="1 2">R7</strain>
    </source>
</reference>
<dbReference type="AlphaFoldDB" id="A0A076ELW2"/>
<gene>
    <name evidence="1" type="ORF">EP51_07070</name>
</gene>